<dbReference type="Proteomes" id="UP001163324">
    <property type="component" value="Chromosome 5"/>
</dbReference>
<accession>A0ACC0UZM8</accession>
<keyword evidence="2" id="KW-1185">Reference proteome</keyword>
<evidence type="ECO:0000313" key="2">
    <source>
        <dbReference type="Proteomes" id="UP001163324"/>
    </source>
</evidence>
<gene>
    <name evidence="1" type="ORF">N3K66_005610</name>
</gene>
<proteinExistence type="predicted"/>
<sequence>MHASKLNFLALVAAAVALPHEGSEEVHDDAPDAQITARAELDKRVDATAVWVSVDDEGSPAATYTPSMVTEDGTTTVTDGAPHDLTASVFTYTSYGKVSTSTGDIPNPSATTKHSEGGFPRCYNKDGDDAPHCYPYADSTLYVDNIYYITWDPDFFNETVSVPSNGTLEVSVRLDYFNRTEQHSDDGEWQKLDEFDRVPASWGVYPLKIESGFLKGAYPHNASINLLYAMQGSADKNQTEHWVPVILDKYRRPAYEEHSKWEHDDLVIALPATFGGIALLLIGGCLWNRKTRRIQLGNVMSRARHGLKSGKKGGRRGRGIQLDDQTGRPLYEYRDDLGPEEPVRPRQRSASDLSDLMGIPTSPAVPPQQGQGNAPNTFRDELDRQRQERQRGDMF</sequence>
<dbReference type="EMBL" id="CM047944">
    <property type="protein sequence ID" value="KAI9899149.1"/>
    <property type="molecule type" value="Genomic_DNA"/>
</dbReference>
<organism evidence="1 2">
    <name type="scientific">Trichothecium roseum</name>
    <dbReference type="NCBI Taxonomy" id="47278"/>
    <lineage>
        <taxon>Eukaryota</taxon>
        <taxon>Fungi</taxon>
        <taxon>Dikarya</taxon>
        <taxon>Ascomycota</taxon>
        <taxon>Pezizomycotina</taxon>
        <taxon>Sordariomycetes</taxon>
        <taxon>Hypocreomycetidae</taxon>
        <taxon>Hypocreales</taxon>
        <taxon>Hypocreales incertae sedis</taxon>
        <taxon>Trichothecium</taxon>
    </lineage>
</organism>
<evidence type="ECO:0000313" key="1">
    <source>
        <dbReference type="EMBL" id="KAI9899149.1"/>
    </source>
</evidence>
<reference evidence="1" key="1">
    <citation type="submission" date="2022-10" db="EMBL/GenBank/DDBJ databases">
        <title>Complete Genome of Trichothecium roseum strain YXFP-22015, a Plant Pathogen Isolated from Citrus.</title>
        <authorList>
            <person name="Wang Y."/>
            <person name="Zhu L."/>
        </authorList>
    </citation>
    <scope>NUCLEOTIDE SEQUENCE</scope>
    <source>
        <strain evidence="1">YXFP-22015</strain>
    </source>
</reference>
<name>A0ACC0UZM8_9HYPO</name>
<protein>
    <submittedName>
        <fullName evidence="1">Uncharacterized protein</fullName>
    </submittedName>
</protein>
<comment type="caution">
    <text evidence="1">The sequence shown here is derived from an EMBL/GenBank/DDBJ whole genome shotgun (WGS) entry which is preliminary data.</text>
</comment>